<organism evidence="1 2">
    <name type="scientific">Gynuella sunshinyii YC6258</name>
    <dbReference type="NCBI Taxonomy" id="1445510"/>
    <lineage>
        <taxon>Bacteria</taxon>
        <taxon>Pseudomonadati</taxon>
        <taxon>Pseudomonadota</taxon>
        <taxon>Gammaproteobacteria</taxon>
        <taxon>Oceanospirillales</taxon>
        <taxon>Saccharospirillaceae</taxon>
        <taxon>Gynuella</taxon>
    </lineage>
</organism>
<keyword evidence="2" id="KW-1185">Reference proteome</keyword>
<dbReference type="Proteomes" id="UP000032266">
    <property type="component" value="Chromosome"/>
</dbReference>
<accession>A0A0C5VEQ6</accession>
<dbReference type="EMBL" id="CP007142">
    <property type="protein sequence ID" value="AJQ92681.1"/>
    <property type="molecule type" value="Genomic_DNA"/>
</dbReference>
<dbReference type="KEGG" id="gsn:YC6258_00630"/>
<protein>
    <submittedName>
        <fullName evidence="1">Uncharacterized protein</fullName>
    </submittedName>
</protein>
<sequence length="40" mass="4359">MPRSIPQIMFSVVIRLSHVKSCPVSTTIATAAVKYALRAD</sequence>
<evidence type="ECO:0000313" key="1">
    <source>
        <dbReference type="EMBL" id="AJQ92681.1"/>
    </source>
</evidence>
<reference evidence="1 2" key="1">
    <citation type="submission" date="2014-01" db="EMBL/GenBank/DDBJ databases">
        <title>Full genme sequencing of cellulolytic bacterium Gynuella sunshinyii YC6258T gen. nov., sp. nov.</title>
        <authorList>
            <person name="Khan H."/>
            <person name="Chung E.J."/>
            <person name="Chung Y.R."/>
        </authorList>
    </citation>
    <scope>NUCLEOTIDE SEQUENCE [LARGE SCALE GENOMIC DNA]</scope>
    <source>
        <strain evidence="1 2">YC6258</strain>
    </source>
</reference>
<gene>
    <name evidence="1" type="ORF">YC6258_00630</name>
</gene>
<dbReference type="AlphaFoldDB" id="A0A0C5VEQ6"/>
<dbReference type="STRING" id="1445510.YC6258_00630"/>
<name>A0A0C5VEQ6_9GAMM</name>
<dbReference type="HOGENOM" id="CLU_3290373_0_0_6"/>
<evidence type="ECO:0000313" key="2">
    <source>
        <dbReference type="Proteomes" id="UP000032266"/>
    </source>
</evidence>
<proteinExistence type="predicted"/>